<keyword evidence="2" id="KW-1185">Reference proteome</keyword>
<dbReference type="Proteomes" id="UP000594121">
    <property type="component" value="Chromosome"/>
</dbReference>
<protein>
    <submittedName>
        <fullName evidence="1">Uncharacterized protein</fullName>
    </submittedName>
</protein>
<dbReference type="RefSeq" id="WP_192819192.1">
    <property type="nucleotide sequence ID" value="NZ_CP062310.1"/>
</dbReference>
<dbReference type="Gene3D" id="1.25.40.10">
    <property type="entry name" value="Tetratricopeptide repeat domain"/>
    <property type="match status" value="1"/>
</dbReference>
<evidence type="ECO:0000313" key="1">
    <source>
        <dbReference type="EMBL" id="QOJ79220.1"/>
    </source>
</evidence>
<dbReference type="AlphaFoldDB" id="A0A7L9FHE0"/>
<dbReference type="EMBL" id="CP062310">
    <property type="protein sequence ID" value="QOJ79220.1"/>
    <property type="molecule type" value="Genomic_DNA"/>
</dbReference>
<accession>A0A7L9FHE0</accession>
<proteinExistence type="predicted"/>
<dbReference type="InParanoid" id="A0A7L9FHE0"/>
<dbReference type="InterPro" id="IPR011990">
    <property type="entry name" value="TPR-like_helical_dom_sf"/>
</dbReference>
<name>A0A7L9FHE0_9CREN</name>
<dbReference type="GeneID" id="59148589"/>
<organism evidence="1 2">
    <name type="scientific">Infirmifilum lucidum</name>
    <dbReference type="NCBI Taxonomy" id="2776706"/>
    <lineage>
        <taxon>Archaea</taxon>
        <taxon>Thermoproteota</taxon>
        <taxon>Thermoprotei</taxon>
        <taxon>Thermofilales</taxon>
        <taxon>Thermofilaceae</taxon>
        <taxon>Infirmifilum</taxon>
    </lineage>
</organism>
<reference evidence="1 2" key="1">
    <citation type="submission" date="2020-10" db="EMBL/GenBank/DDBJ databases">
        <title>Thermofilum lucidum 3507LT sp. nov. a novel member of Thermofilaceae family isolated from Chile hot spring, and proposal of description order Thermofilales.</title>
        <authorList>
            <person name="Zayulina K.S."/>
            <person name="Elcheninov A.G."/>
            <person name="Toshchakov S.V."/>
            <person name="Kublanov I.V."/>
        </authorList>
    </citation>
    <scope>NUCLEOTIDE SEQUENCE [LARGE SCALE GENOMIC DNA]</scope>
    <source>
        <strain evidence="1 2">3507LT</strain>
    </source>
</reference>
<dbReference type="KEGG" id="thel:IG193_01795"/>
<evidence type="ECO:0000313" key="2">
    <source>
        <dbReference type="Proteomes" id="UP000594121"/>
    </source>
</evidence>
<gene>
    <name evidence="1" type="ORF">IG193_01795</name>
</gene>
<sequence length="663" mass="72624">MSYYACVASRLRDESLNLCDIATCAVNHWNDVEVVVSSITSLEEAEKVRSRLDRLSRVQGPCTLDNESLTVLSLVVEVFLGGLDLALLDARSLEGLQRLYELLVESGALPDERPRVWRRIIAEVRERAGKEVMVFEGGSATPVLAVFAEDITWSLGYLWPVFVEQVRGEGADSVIGEAVSAIRAGKGVEFSGPRGSGKLSLMYQTLVELSREGFTLYAGAQSIASKLVGKKVVFTPGKPRVIPAGWGGEYVQIDVNNRYTAGELEEIVRRLADWDGVSLAEPETAEVLKNSSGNPGYVETTLLYVSLSKLHGRSFVIPKSIEEAGARLKKVIPEPLLNKLAVPASLGSRCFPTSLLEVSEEEEALLDRLLLRHDAYSLYSWRSDVSREIFKKTLLSPPNIYEHVFTSESPFHAAWSTVVGAPGTARYIALAAINNISEEASIQALEAVAVLSSGTISRLLRGATAFRLGVLARAAESAGSLAVAEELVSKALGILGALGSEELRSEYASLAVKLAELRVSRFLPELALQLLDEVRVVNDETMYDVSRVKGVAYLGMGLYSDAERHLREALRYAEERELKQEYYSLRVLLVDAMLGGGRSAEAVEEVDRLVKELVRKECTLVGILYDAAVRWRQLKGRTNYAVCATLMRCGYPDLAGAYGCFEK</sequence>